<feature type="region of interest" description="Disordered" evidence="1">
    <location>
        <begin position="41"/>
        <end position="67"/>
    </location>
</feature>
<gene>
    <name evidence="3" type="ORF">PoB_001572300</name>
</gene>
<feature type="region of interest" description="Disordered" evidence="1">
    <location>
        <begin position="88"/>
        <end position="146"/>
    </location>
</feature>
<evidence type="ECO:0000313" key="3">
    <source>
        <dbReference type="EMBL" id="GFN89217.1"/>
    </source>
</evidence>
<protein>
    <submittedName>
        <fullName evidence="3">Uncharacterized protein</fullName>
    </submittedName>
</protein>
<evidence type="ECO:0000256" key="2">
    <source>
        <dbReference type="SAM" id="Phobius"/>
    </source>
</evidence>
<feature type="compositionally biased region" description="Polar residues" evidence="1">
    <location>
        <begin position="124"/>
        <end position="146"/>
    </location>
</feature>
<organism evidence="3 4">
    <name type="scientific">Plakobranchus ocellatus</name>
    <dbReference type="NCBI Taxonomy" id="259542"/>
    <lineage>
        <taxon>Eukaryota</taxon>
        <taxon>Metazoa</taxon>
        <taxon>Spiralia</taxon>
        <taxon>Lophotrochozoa</taxon>
        <taxon>Mollusca</taxon>
        <taxon>Gastropoda</taxon>
        <taxon>Heterobranchia</taxon>
        <taxon>Euthyneura</taxon>
        <taxon>Panpulmonata</taxon>
        <taxon>Sacoglossa</taxon>
        <taxon>Placobranchoidea</taxon>
        <taxon>Plakobranchidae</taxon>
        <taxon>Plakobranchus</taxon>
    </lineage>
</organism>
<dbReference type="EMBL" id="BLXT01001916">
    <property type="protein sequence ID" value="GFN89217.1"/>
    <property type="molecule type" value="Genomic_DNA"/>
</dbReference>
<keyword evidence="4" id="KW-1185">Reference proteome</keyword>
<evidence type="ECO:0000256" key="1">
    <source>
        <dbReference type="SAM" id="MobiDB-lite"/>
    </source>
</evidence>
<reference evidence="3 4" key="1">
    <citation type="journal article" date="2021" name="Elife">
        <title>Chloroplast acquisition without the gene transfer in kleptoplastic sea slugs, Plakobranchus ocellatus.</title>
        <authorList>
            <person name="Maeda T."/>
            <person name="Takahashi S."/>
            <person name="Yoshida T."/>
            <person name="Shimamura S."/>
            <person name="Takaki Y."/>
            <person name="Nagai Y."/>
            <person name="Toyoda A."/>
            <person name="Suzuki Y."/>
            <person name="Arimoto A."/>
            <person name="Ishii H."/>
            <person name="Satoh N."/>
            <person name="Nishiyama T."/>
            <person name="Hasebe M."/>
            <person name="Maruyama T."/>
            <person name="Minagawa J."/>
            <person name="Obokata J."/>
            <person name="Shigenobu S."/>
        </authorList>
    </citation>
    <scope>NUCLEOTIDE SEQUENCE [LARGE SCALE GENOMIC DNA]</scope>
</reference>
<dbReference type="AlphaFoldDB" id="A0AAV3Z3N2"/>
<dbReference type="Proteomes" id="UP000735302">
    <property type="component" value="Unassembled WGS sequence"/>
</dbReference>
<keyword evidence="2" id="KW-0812">Transmembrane</keyword>
<sequence>MPCGEFDQPRHQNHYPHHSIPPVVSVEAFESSPLHLQYIDHQHHQQQQPPAQQQQPLNQQQQRQRVRETVSNLNLNLNQMMAALPRRAVGEGGGGSQKAGLGVSPHRGSSPVPHHLTVDVNLNHVLSPQHRSPTSPNPLDNDNLRRQSTGLSAFNDYVVSDSNLFRYSAKLANLVIVVVVVVVVVSLISIVRS</sequence>
<name>A0AAV3Z3N2_9GAST</name>
<keyword evidence="2" id="KW-1133">Transmembrane helix</keyword>
<proteinExistence type="predicted"/>
<accession>A0AAV3Z3N2</accession>
<comment type="caution">
    <text evidence="3">The sequence shown here is derived from an EMBL/GenBank/DDBJ whole genome shotgun (WGS) entry which is preliminary data.</text>
</comment>
<feature type="transmembrane region" description="Helical" evidence="2">
    <location>
        <begin position="171"/>
        <end position="191"/>
    </location>
</feature>
<keyword evidence="2" id="KW-0472">Membrane</keyword>
<feature type="compositionally biased region" description="Low complexity" evidence="1">
    <location>
        <begin position="45"/>
        <end position="63"/>
    </location>
</feature>
<evidence type="ECO:0000313" key="4">
    <source>
        <dbReference type="Proteomes" id="UP000735302"/>
    </source>
</evidence>